<dbReference type="PROSITE" id="PS50879">
    <property type="entry name" value="RNASE_H_1"/>
    <property type="match status" value="1"/>
</dbReference>
<dbReference type="AlphaFoldDB" id="A0A0G9JQT1"/>
<dbReference type="InterPro" id="IPR002156">
    <property type="entry name" value="RNaseH_domain"/>
</dbReference>
<dbReference type="InterPro" id="IPR036397">
    <property type="entry name" value="RNaseH_sf"/>
</dbReference>
<sequence length="159" mass="18443">MKKIKLFVDSSVNPQAKVGFGAFLEVFDDLSIDNLKKNIKIKRFDDTSSTKLELQSLLWALDEIEILADTKIEVYTDCQNIVGLQNRKEKLQSNDYKSSTGKTINNYELYKLFFKKIEKLNIDFIKIKGHKRNSLKDELDTIFNLVDKASRSALRKNFI</sequence>
<organism evidence="2 3">
    <name type="scientific">Aliarcobacter butzleri L348</name>
    <dbReference type="NCBI Taxonomy" id="1447256"/>
    <lineage>
        <taxon>Bacteria</taxon>
        <taxon>Pseudomonadati</taxon>
        <taxon>Campylobacterota</taxon>
        <taxon>Epsilonproteobacteria</taxon>
        <taxon>Campylobacterales</taxon>
        <taxon>Arcobacteraceae</taxon>
        <taxon>Aliarcobacter</taxon>
    </lineage>
</organism>
<dbReference type="RefSeq" id="WP_046997383.1">
    <property type="nucleotide sequence ID" value="NZ_JAIQ01000168.1"/>
</dbReference>
<proteinExistence type="predicted"/>
<dbReference type="GO" id="GO:0004523">
    <property type="term" value="F:RNA-DNA hybrid ribonuclease activity"/>
    <property type="evidence" value="ECO:0007669"/>
    <property type="project" value="InterPro"/>
</dbReference>
<gene>
    <name evidence="2" type="ORF">AA20_11915</name>
</gene>
<comment type="caution">
    <text evidence="2">The sequence shown here is derived from an EMBL/GenBank/DDBJ whole genome shotgun (WGS) entry which is preliminary data.</text>
</comment>
<evidence type="ECO:0000259" key="1">
    <source>
        <dbReference type="PROSITE" id="PS50879"/>
    </source>
</evidence>
<feature type="domain" description="RNase H type-1" evidence="1">
    <location>
        <begin position="1"/>
        <end position="155"/>
    </location>
</feature>
<protein>
    <submittedName>
        <fullName evidence="2">Ribonuclease H</fullName>
    </submittedName>
</protein>
<dbReference type="PATRIC" id="fig|1447256.3.peg.2334"/>
<dbReference type="GO" id="GO:0003676">
    <property type="term" value="F:nucleic acid binding"/>
    <property type="evidence" value="ECO:0007669"/>
    <property type="project" value="InterPro"/>
</dbReference>
<name>A0A0G9JQT1_9BACT</name>
<dbReference type="Proteomes" id="UP000035514">
    <property type="component" value="Unassembled WGS sequence"/>
</dbReference>
<accession>A0A0G9JQT1</accession>
<dbReference type="SUPFAM" id="SSF53098">
    <property type="entry name" value="Ribonuclease H-like"/>
    <property type="match status" value="1"/>
</dbReference>
<dbReference type="Pfam" id="PF00075">
    <property type="entry name" value="RNase_H"/>
    <property type="match status" value="1"/>
</dbReference>
<evidence type="ECO:0000313" key="3">
    <source>
        <dbReference type="Proteomes" id="UP000035514"/>
    </source>
</evidence>
<dbReference type="InterPro" id="IPR012337">
    <property type="entry name" value="RNaseH-like_sf"/>
</dbReference>
<dbReference type="EMBL" id="JAIQ01000168">
    <property type="protein sequence ID" value="KLD96545.1"/>
    <property type="molecule type" value="Genomic_DNA"/>
</dbReference>
<evidence type="ECO:0000313" key="2">
    <source>
        <dbReference type="EMBL" id="KLD96545.1"/>
    </source>
</evidence>
<reference evidence="2 3" key="1">
    <citation type="submission" date="2014-01" db="EMBL/GenBank/DDBJ databases">
        <title>Development of a Comparative Genomic Fingerprinting Assay for High Resolution Genotyping of Arcobacter butzleri.</title>
        <authorList>
            <person name="Webb A.L."/>
            <person name="Inglis G.D."/>
            <person name="Kruczkiewicz P."/>
            <person name="Selinger L.B."/>
            <person name="Taboada E.N."/>
        </authorList>
    </citation>
    <scope>NUCLEOTIDE SEQUENCE [LARGE SCALE GENOMIC DNA]</scope>
    <source>
        <strain evidence="2 3">L348</strain>
    </source>
</reference>
<dbReference type="Gene3D" id="3.30.420.10">
    <property type="entry name" value="Ribonuclease H-like superfamily/Ribonuclease H"/>
    <property type="match status" value="1"/>
</dbReference>